<feature type="compositionally biased region" description="Polar residues" evidence="8">
    <location>
        <begin position="856"/>
        <end position="866"/>
    </location>
</feature>
<feature type="region of interest" description="Disordered" evidence="8">
    <location>
        <begin position="409"/>
        <end position="444"/>
    </location>
</feature>
<accession>A0A553QP77</accession>
<comment type="catalytic activity">
    <reaction evidence="7">
        <text>L-glutamyl-[protein] + L-glutamate + ATP = gamma-L-glutamyl-L-glutamyl-[protein] + ADP + phosphate + H(+)</text>
        <dbReference type="Rhea" id="RHEA:60144"/>
        <dbReference type="Rhea" id="RHEA-COMP:10208"/>
        <dbReference type="Rhea" id="RHEA-COMP:15517"/>
        <dbReference type="ChEBI" id="CHEBI:15378"/>
        <dbReference type="ChEBI" id="CHEBI:29973"/>
        <dbReference type="ChEBI" id="CHEBI:29985"/>
        <dbReference type="ChEBI" id="CHEBI:30616"/>
        <dbReference type="ChEBI" id="CHEBI:43474"/>
        <dbReference type="ChEBI" id="CHEBI:143622"/>
        <dbReference type="ChEBI" id="CHEBI:456216"/>
    </reaction>
    <physiologicalReaction direction="left-to-right" evidence="7">
        <dbReference type="Rhea" id="RHEA:60145"/>
    </physiologicalReaction>
</comment>
<dbReference type="SUPFAM" id="SSF56059">
    <property type="entry name" value="Glutathione synthetase ATP-binding domain-like"/>
    <property type="match status" value="1"/>
</dbReference>
<evidence type="ECO:0000256" key="4">
    <source>
        <dbReference type="ARBA" id="ARBA00022741"/>
    </source>
</evidence>
<name>A0A553QP77_9TELE</name>
<dbReference type="Pfam" id="PF03133">
    <property type="entry name" value="TTL"/>
    <property type="match status" value="1"/>
</dbReference>
<dbReference type="InterPro" id="IPR004344">
    <property type="entry name" value="TTL/TTLL_fam"/>
</dbReference>
<dbReference type="FunFam" id="3.30.470.20:FF:000009">
    <property type="entry name" value="tubulin polyglutamylase TTLL5 isoform X1"/>
    <property type="match status" value="1"/>
</dbReference>
<proteinExistence type="inferred from homology"/>
<evidence type="ECO:0000256" key="3">
    <source>
        <dbReference type="ARBA" id="ARBA00022701"/>
    </source>
</evidence>
<dbReference type="GO" id="GO:0070740">
    <property type="term" value="F:tubulin-glutamic acid ligase activity"/>
    <property type="evidence" value="ECO:0007669"/>
    <property type="project" value="TreeGrafter"/>
</dbReference>
<keyword evidence="3" id="KW-0493">Microtubule</keyword>
<evidence type="ECO:0000256" key="2">
    <source>
        <dbReference type="ARBA" id="ARBA00022598"/>
    </source>
</evidence>
<dbReference type="Proteomes" id="UP000316079">
    <property type="component" value="Unassembled WGS sequence"/>
</dbReference>
<keyword evidence="4" id="KW-0547">Nucleotide-binding</keyword>
<dbReference type="OrthoDB" id="2016263at2759"/>
<evidence type="ECO:0000256" key="8">
    <source>
        <dbReference type="SAM" id="MobiDB-lite"/>
    </source>
</evidence>
<evidence type="ECO:0000313" key="9">
    <source>
        <dbReference type="EMBL" id="TRY91785.1"/>
    </source>
</evidence>
<organism evidence="9 10">
    <name type="scientific">Danionella cerebrum</name>
    <dbReference type="NCBI Taxonomy" id="2873325"/>
    <lineage>
        <taxon>Eukaryota</taxon>
        <taxon>Metazoa</taxon>
        <taxon>Chordata</taxon>
        <taxon>Craniata</taxon>
        <taxon>Vertebrata</taxon>
        <taxon>Euteleostomi</taxon>
        <taxon>Actinopterygii</taxon>
        <taxon>Neopterygii</taxon>
        <taxon>Teleostei</taxon>
        <taxon>Ostariophysi</taxon>
        <taxon>Cypriniformes</taxon>
        <taxon>Danionidae</taxon>
        <taxon>Danioninae</taxon>
        <taxon>Danionella</taxon>
    </lineage>
</organism>
<evidence type="ECO:0000256" key="7">
    <source>
        <dbReference type="ARBA" id="ARBA00049274"/>
    </source>
</evidence>
<dbReference type="AlphaFoldDB" id="A0A553QP77"/>
<feature type="region of interest" description="Disordered" evidence="8">
    <location>
        <begin position="889"/>
        <end position="918"/>
    </location>
</feature>
<dbReference type="GO" id="GO:0036064">
    <property type="term" value="C:ciliary basal body"/>
    <property type="evidence" value="ECO:0007669"/>
    <property type="project" value="TreeGrafter"/>
</dbReference>
<dbReference type="PANTHER" id="PTHR12241">
    <property type="entry name" value="TUBULIN POLYGLUTAMYLASE"/>
    <property type="match status" value="1"/>
</dbReference>
<dbReference type="GO" id="GO:0000226">
    <property type="term" value="P:microtubule cytoskeleton organization"/>
    <property type="evidence" value="ECO:0007669"/>
    <property type="project" value="TreeGrafter"/>
</dbReference>
<evidence type="ECO:0000256" key="5">
    <source>
        <dbReference type="ARBA" id="ARBA00022840"/>
    </source>
</evidence>
<keyword evidence="2" id="KW-0436">Ligase</keyword>
<reference evidence="9 10" key="1">
    <citation type="journal article" date="2019" name="Sci. Data">
        <title>Hybrid genome assembly and annotation of Danionella translucida.</title>
        <authorList>
            <person name="Kadobianskyi M."/>
            <person name="Schulze L."/>
            <person name="Schuelke M."/>
            <person name="Judkewitz B."/>
        </authorList>
    </citation>
    <scope>NUCLEOTIDE SEQUENCE [LARGE SCALE GENOMIC DNA]</scope>
    <source>
        <strain evidence="9 10">Bolton</strain>
    </source>
</reference>
<keyword evidence="5" id="KW-0067">ATP-binding</keyword>
<dbReference type="GO" id="GO:0005874">
    <property type="term" value="C:microtubule"/>
    <property type="evidence" value="ECO:0007669"/>
    <property type="project" value="UniProtKB-KW"/>
</dbReference>
<evidence type="ECO:0000313" key="10">
    <source>
        <dbReference type="Proteomes" id="UP000316079"/>
    </source>
</evidence>
<dbReference type="Gene3D" id="3.30.470.20">
    <property type="entry name" value="ATP-grasp fold, B domain"/>
    <property type="match status" value="1"/>
</dbReference>
<dbReference type="STRING" id="623744.A0A553QP77"/>
<feature type="compositionally biased region" description="Polar residues" evidence="8">
    <location>
        <begin position="434"/>
        <end position="444"/>
    </location>
</feature>
<evidence type="ECO:0000256" key="6">
    <source>
        <dbReference type="ARBA" id="ARBA00041448"/>
    </source>
</evidence>
<comment type="caution">
    <text evidence="9">The sequence shown here is derived from an EMBL/GenBank/DDBJ whole genome shotgun (WGS) entry which is preliminary data.</text>
</comment>
<dbReference type="GO" id="GO:0015631">
    <property type="term" value="F:tubulin binding"/>
    <property type="evidence" value="ECO:0007669"/>
    <property type="project" value="TreeGrafter"/>
</dbReference>
<dbReference type="GO" id="GO:0005524">
    <property type="term" value="F:ATP binding"/>
    <property type="evidence" value="ECO:0007669"/>
    <property type="project" value="UniProtKB-KW"/>
</dbReference>
<sequence>MHAEMPAERAHTSLSEDEPKTLSCVAWSGISKRVPVLLFCPEAIISEDPAIHSIGEKYNLGFKIVRTESRLVRGLLTSHGFHEVHLNSTDFNLMWSGSHLKPHLLRSLQNFQKVNHFPRSYELTRKDKLYKNIQRMQQSYGFHNFNVVPQAFVLPGEYQEFSSFFSKERAAWIIKPVASSRGRGIYLVNSISQIPLDENVLVSRYINNPLLIDDFKFDLRLYVLVTSYDPLVIYLYEEGLARFATVKYSHATANISNQFMHLTNYSVNKKSSDYVSCDDPEVEDYGNKWSMSAMLRYLKQEGKDTTLLMGQIEDLIIKAILSAEIHIATACKMYVPHRYNCFELYGFDVLIDSNFKPWLLEVNLSPSLACDAPLDLKIKASMISDMFSLVGFVCQDPSLRQLRTACDPRPRSAIHRPQSQRPETGNIAGEQALKETTASKPMESTLSLSAEEMKVLRRVQEEYDRRGGFIRIFPTHDTWEFYSGFLEYKTTMNAMLASQLFQRCMKQGNNNVPLVVGGINTINFVQYERKLLTLEARRRRRSKSRRTTRRQQKIGFSMSTSLQLNENEDGLKTETEIKSSELERNTEKPTVNLLLILQQGWNLSKVQARMAFSLYLQQVQMRLLIESRATWSSAWTQRDTDQMELVFRFLKRASSNLGHDICLEEPHSSMCLQQRQRVLSQQLGSFIRVYNKETKEMVETFEKIPEEPQCINSTVFQEFILEASESDLEEVLTYYTQKNKSAGVFLGTKCATSQNSSDVSSDNACINTGASGVFKNPCTSSNRRETDEIGCNSQSISATYGLIRSKDHSGDCSVIEVPEDSSLTIQTEDLCSTTHRNSETMSKPTVEFQQIIQQTASAPNSPSYLQPPSHPLAHTSSHTIQYQPFDPTFIQRSSRPSSAGQGKPRHGSAGTVRQAPDSISQPQCLSTLTPCNQQAIVSALRKLLEKQSSRQYSSSSHIGLLTHTLNNLNLTNGFFSKGGSTLSMTPDIRPGPLRAVHSDVTAENSGYQLQFAIQQLQQQKLKTRKILDYSQSRHKALAQPDKQLWCPHTQTSQQCTGTLNGTQNHHKNTS</sequence>
<dbReference type="PROSITE" id="PS51221">
    <property type="entry name" value="TTL"/>
    <property type="match status" value="1"/>
</dbReference>
<dbReference type="PANTHER" id="PTHR12241:SF145">
    <property type="entry name" value="TUBULIN POLYGLUTAMYLASE TTLL5"/>
    <property type="match status" value="1"/>
</dbReference>
<feature type="compositionally biased region" description="Polar residues" evidence="8">
    <location>
        <begin position="890"/>
        <end position="900"/>
    </location>
</feature>
<comment type="similarity">
    <text evidence="1">Belongs to the tubulin--tyrosine ligase family.</text>
</comment>
<protein>
    <recommendedName>
        <fullName evidence="6">Tubulin--tyrosine ligase-like protein 5</fullName>
    </recommendedName>
</protein>
<keyword evidence="10" id="KW-1185">Reference proteome</keyword>
<evidence type="ECO:0000256" key="1">
    <source>
        <dbReference type="ARBA" id="ARBA00006820"/>
    </source>
</evidence>
<feature type="region of interest" description="Disordered" evidence="8">
    <location>
        <begin position="856"/>
        <end position="875"/>
    </location>
</feature>
<dbReference type="EMBL" id="SRMA01025720">
    <property type="protein sequence ID" value="TRY91785.1"/>
    <property type="molecule type" value="Genomic_DNA"/>
</dbReference>
<gene>
    <name evidence="9" type="ORF">DNTS_023743</name>
</gene>